<feature type="transmembrane region" description="Helical" evidence="7">
    <location>
        <begin position="75"/>
        <end position="99"/>
    </location>
</feature>
<keyword evidence="3" id="KW-1003">Cell membrane</keyword>
<gene>
    <name evidence="9" type="ORF">IAB44_00650</name>
</gene>
<dbReference type="InterPro" id="IPR000515">
    <property type="entry name" value="MetI-like"/>
</dbReference>
<evidence type="ECO:0000256" key="3">
    <source>
        <dbReference type="ARBA" id="ARBA00022475"/>
    </source>
</evidence>
<evidence type="ECO:0000256" key="2">
    <source>
        <dbReference type="ARBA" id="ARBA00022448"/>
    </source>
</evidence>
<dbReference type="SUPFAM" id="SSF161098">
    <property type="entry name" value="MetI-like"/>
    <property type="match status" value="1"/>
</dbReference>
<evidence type="ECO:0000256" key="6">
    <source>
        <dbReference type="ARBA" id="ARBA00023136"/>
    </source>
</evidence>
<dbReference type="GO" id="GO:0005886">
    <property type="term" value="C:plasma membrane"/>
    <property type="evidence" value="ECO:0007669"/>
    <property type="project" value="UniProtKB-SubCell"/>
</dbReference>
<feature type="domain" description="ABC transmembrane type-1" evidence="8">
    <location>
        <begin position="76"/>
        <end position="285"/>
    </location>
</feature>
<evidence type="ECO:0000256" key="4">
    <source>
        <dbReference type="ARBA" id="ARBA00022692"/>
    </source>
</evidence>
<dbReference type="PANTHER" id="PTHR43744:SF9">
    <property type="entry name" value="POLYGALACTURONAN_RHAMNOGALACTURONAN TRANSPORT SYSTEM PERMEASE PROTEIN YTCP"/>
    <property type="match status" value="1"/>
</dbReference>
<accession>A0A9D1EQ83</accession>
<evidence type="ECO:0000256" key="1">
    <source>
        <dbReference type="ARBA" id="ARBA00004651"/>
    </source>
</evidence>
<keyword evidence="4 7" id="KW-0812">Transmembrane</keyword>
<keyword evidence="6 7" id="KW-0472">Membrane</keyword>
<keyword evidence="5 7" id="KW-1133">Transmembrane helix</keyword>
<proteinExistence type="inferred from homology"/>
<feature type="transmembrane region" description="Helical" evidence="7">
    <location>
        <begin position="12"/>
        <end position="39"/>
    </location>
</feature>
<evidence type="ECO:0000313" key="9">
    <source>
        <dbReference type="EMBL" id="HIS30052.1"/>
    </source>
</evidence>
<reference evidence="9" key="1">
    <citation type="submission" date="2020-10" db="EMBL/GenBank/DDBJ databases">
        <authorList>
            <person name="Gilroy R."/>
        </authorList>
    </citation>
    <scope>NUCLEOTIDE SEQUENCE</scope>
    <source>
        <strain evidence="9">CHK190-19873</strain>
    </source>
</reference>
<organism evidence="9 10">
    <name type="scientific">Candidatus Limivivens intestinipullorum</name>
    <dbReference type="NCBI Taxonomy" id="2840858"/>
    <lineage>
        <taxon>Bacteria</taxon>
        <taxon>Bacillati</taxon>
        <taxon>Bacillota</taxon>
        <taxon>Clostridia</taxon>
        <taxon>Lachnospirales</taxon>
        <taxon>Lachnospiraceae</taxon>
        <taxon>Lachnospiraceae incertae sedis</taxon>
        <taxon>Candidatus Limivivens</taxon>
    </lineage>
</organism>
<reference evidence="9" key="2">
    <citation type="journal article" date="2021" name="PeerJ">
        <title>Extensive microbial diversity within the chicken gut microbiome revealed by metagenomics and culture.</title>
        <authorList>
            <person name="Gilroy R."/>
            <person name="Ravi A."/>
            <person name="Getino M."/>
            <person name="Pursley I."/>
            <person name="Horton D.L."/>
            <person name="Alikhan N.F."/>
            <person name="Baker D."/>
            <person name="Gharbi K."/>
            <person name="Hall N."/>
            <person name="Watson M."/>
            <person name="Adriaenssens E.M."/>
            <person name="Foster-Nyarko E."/>
            <person name="Jarju S."/>
            <person name="Secka A."/>
            <person name="Antonio M."/>
            <person name="Oren A."/>
            <person name="Chaudhuri R.R."/>
            <person name="La Ragione R."/>
            <person name="Hildebrand F."/>
            <person name="Pallen M.J."/>
        </authorList>
    </citation>
    <scope>NUCLEOTIDE SEQUENCE</scope>
    <source>
        <strain evidence="9">CHK190-19873</strain>
    </source>
</reference>
<dbReference type="PROSITE" id="PS50928">
    <property type="entry name" value="ABC_TM1"/>
    <property type="match status" value="1"/>
</dbReference>
<comment type="similarity">
    <text evidence="7">Belongs to the binding-protein-dependent transport system permease family.</text>
</comment>
<evidence type="ECO:0000259" key="8">
    <source>
        <dbReference type="PROSITE" id="PS50928"/>
    </source>
</evidence>
<comment type="subcellular location">
    <subcellularLocation>
        <location evidence="1 7">Cell membrane</location>
        <topology evidence="1 7">Multi-pass membrane protein</topology>
    </subcellularLocation>
</comment>
<feature type="transmembrane region" description="Helical" evidence="7">
    <location>
        <begin position="182"/>
        <end position="212"/>
    </location>
</feature>
<dbReference type="Gene3D" id="1.10.3720.10">
    <property type="entry name" value="MetI-like"/>
    <property type="match status" value="1"/>
</dbReference>
<name>A0A9D1EQ83_9FIRM</name>
<keyword evidence="2 7" id="KW-0813">Transport</keyword>
<feature type="transmembrane region" description="Helical" evidence="7">
    <location>
        <begin position="268"/>
        <end position="285"/>
    </location>
</feature>
<feature type="transmembrane region" description="Helical" evidence="7">
    <location>
        <begin position="111"/>
        <end position="131"/>
    </location>
</feature>
<dbReference type="PANTHER" id="PTHR43744">
    <property type="entry name" value="ABC TRANSPORTER PERMEASE PROTEIN MG189-RELATED-RELATED"/>
    <property type="match status" value="1"/>
</dbReference>
<protein>
    <submittedName>
        <fullName evidence="9">Carbohydrate ABC transporter permease</fullName>
    </submittedName>
</protein>
<evidence type="ECO:0000313" key="10">
    <source>
        <dbReference type="Proteomes" id="UP000823935"/>
    </source>
</evidence>
<dbReference type="Proteomes" id="UP000823935">
    <property type="component" value="Unassembled WGS sequence"/>
</dbReference>
<comment type="caution">
    <text evidence="9">The sequence shown here is derived from an EMBL/GenBank/DDBJ whole genome shotgun (WGS) entry which is preliminary data.</text>
</comment>
<dbReference type="GO" id="GO:0055085">
    <property type="term" value="P:transmembrane transport"/>
    <property type="evidence" value="ECO:0007669"/>
    <property type="project" value="InterPro"/>
</dbReference>
<dbReference type="CDD" id="cd06261">
    <property type="entry name" value="TM_PBP2"/>
    <property type="match status" value="1"/>
</dbReference>
<dbReference type="EMBL" id="DVIQ01000004">
    <property type="protein sequence ID" value="HIS30052.1"/>
    <property type="molecule type" value="Genomic_DNA"/>
</dbReference>
<dbReference type="Pfam" id="PF00528">
    <property type="entry name" value="BPD_transp_1"/>
    <property type="match status" value="1"/>
</dbReference>
<sequence>MREKALKESTIWQVVAHMVMIIGSLLALLPFVLLVIASFTDNQTALVNGYSFTPEKWSLAAYEYIAAQWSTIGRAYLMTILVTVIGTVLSLVITSTFAFAVSNDKLPGHKVLMFLCIFTMLFNGGIVASYYIYSNIFHIRDTIWALIVPTLLMSPFNVVLVKNYFTNSISPSILEAAQIDGASVFAVFLKIVIPLSVPILATVGLMTAIAYWNDWTNGLYYLTEMNGADLFTIQIVLNKINENINFLANNSELAATAASQLPSTTMRMAIAVIGILPIIIAYPFFQRYFVKGITLGGVKE</sequence>
<evidence type="ECO:0000256" key="5">
    <source>
        <dbReference type="ARBA" id="ARBA00022989"/>
    </source>
</evidence>
<dbReference type="AlphaFoldDB" id="A0A9D1EQ83"/>
<evidence type="ECO:0000256" key="7">
    <source>
        <dbReference type="RuleBase" id="RU363032"/>
    </source>
</evidence>
<feature type="transmembrane region" description="Helical" evidence="7">
    <location>
        <begin position="143"/>
        <end position="161"/>
    </location>
</feature>
<dbReference type="InterPro" id="IPR035906">
    <property type="entry name" value="MetI-like_sf"/>
</dbReference>